<accession>A0A8J3EUS4</accession>
<organism evidence="2 3">
    <name type="scientific">Galliscardovia ingluviei</name>
    <dbReference type="NCBI Taxonomy" id="1769422"/>
    <lineage>
        <taxon>Bacteria</taxon>
        <taxon>Bacillati</taxon>
        <taxon>Actinomycetota</taxon>
        <taxon>Actinomycetes</taxon>
        <taxon>Bifidobacteriales</taxon>
        <taxon>Bifidobacteriaceae</taxon>
        <taxon>Galliscardovia</taxon>
    </lineage>
</organism>
<proteinExistence type="predicted"/>
<evidence type="ECO:0000256" key="1">
    <source>
        <dbReference type="SAM" id="MobiDB-lite"/>
    </source>
</evidence>
<comment type="caution">
    <text evidence="2">The sequence shown here is derived from an EMBL/GenBank/DDBJ whole genome shotgun (WGS) entry which is preliminary data.</text>
</comment>
<keyword evidence="3" id="KW-1185">Reference proteome</keyword>
<reference evidence="2" key="1">
    <citation type="journal article" date="2014" name="Int. J. Syst. Evol. Microbiol.">
        <title>Complete genome sequence of Corynebacterium casei LMG S-19264T (=DSM 44701T), isolated from a smear-ripened cheese.</title>
        <authorList>
            <consortium name="US DOE Joint Genome Institute (JGI-PGF)"/>
            <person name="Walter F."/>
            <person name="Albersmeier A."/>
            <person name="Kalinowski J."/>
            <person name="Ruckert C."/>
        </authorList>
    </citation>
    <scope>NUCLEOTIDE SEQUENCE</scope>
    <source>
        <strain evidence="2">CCM 8606</strain>
    </source>
</reference>
<gene>
    <name evidence="2" type="ORF">GCM10007377_00520</name>
</gene>
<reference evidence="2" key="2">
    <citation type="submission" date="2020-09" db="EMBL/GenBank/DDBJ databases">
        <authorList>
            <person name="Sun Q."/>
            <person name="Sedlacek I."/>
        </authorList>
    </citation>
    <scope>NUCLEOTIDE SEQUENCE</scope>
    <source>
        <strain evidence="2">CCM 8606</strain>
    </source>
</reference>
<feature type="compositionally biased region" description="Polar residues" evidence="1">
    <location>
        <begin position="210"/>
        <end position="228"/>
    </location>
</feature>
<dbReference type="AlphaFoldDB" id="A0A8J3EUS4"/>
<dbReference type="Proteomes" id="UP000619536">
    <property type="component" value="Unassembled WGS sequence"/>
</dbReference>
<sequence>MLFSHLVFLERAQAAPSIVGQQEPIEQASTCAQNLVYAEQHSAVAYQALPSSMKALHARAASYRWHATMMQCPERTGEALLQAAAFDTLALRLSQQAQMHVQWQTLWPSSQLPSLSATEYASSSHSQHTATPIVASQNFILAQDQTGYALTIIAARFEHTSLYALTQNNTTNYAQYPTAQTLNQQSIATQAQIHTRNAQTLVGDNQTVAAQSANSADKSADSTKQSAIAQDPRSGVYNVQMVLDNTQEQSSPYLTDPQTGLRTTLPALLEMHGVLQSIQSLPSASEQGQEFPQSWLDALLAQAVTAFQWGYPLQPEQLLAA</sequence>
<protein>
    <submittedName>
        <fullName evidence="2">Uncharacterized protein</fullName>
    </submittedName>
</protein>
<evidence type="ECO:0000313" key="3">
    <source>
        <dbReference type="Proteomes" id="UP000619536"/>
    </source>
</evidence>
<dbReference type="EMBL" id="BMDH01000001">
    <property type="protein sequence ID" value="GGI12350.1"/>
    <property type="molecule type" value="Genomic_DNA"/>
</dbReference>
<name>A0A8J3EUS4_9BIFI</name>
<evidence type="ECO:0000313" key="2">
    <source>
        <dbReference type="EMBL" id="GGI12350.1"/>
    </source>
</evidence>
<feature type="region of interest" description="Disordered" evidence="1">
    <location>
        <begin position="210"/>
        <end position="229"/>
    </location>
</feature>